<dbReference type="EMBL" id="NKXS01006536">
    <property type="protein sequence ID" value="PIN01180.1"/>
    <property type="molecule type" value="Genomic_DNA"/>
</dbReference>
<dbReference type="OrthoDB" id="421951at2759"/>
<protein>
    <recommendedName>
        <fullName evidence="1">LRAT domain-containing protein</fullName>
    </recommendedName>
</protein>
<dbReference type="PROSITE" id="PS51934">
    <property type="entry name" value="LRAT"/>
    <property type="match status" value="1"/>
</dbReference>
<name>A0A2G9G883_9LAMI</name>
<evidence type="ECO:0000313" key="2">
    <source>
        <dbReference type="EMBL" id="PIN01180.1"/>
    </source>
</evidence>
<dbReference type="Pfam" id="PF04970">
    <property type="entry name" value="LRAT"/>
    <property type="match status" value="1"/>
</dbReference>
<keyword evidence="3" id="KW-1185">Reference proteome</keyword>
<organism evidence="2 3">
    <name type="scientific">Handroanthus impetiginosus</name>
    <dbReference type="NCBI Taxonomy" id="429701"/>
    <lineage>
        <taxon>Eukaryota</taxon>
        <taxon>Viridiplantae</taxon>
        <taxon>Streptophyta</taxon>
        <taxon>Embryophyta</taxon>
        <taxon>Tracheophyta</taxon>
        <taxon>Spermatophyta</taxon>
        <taxon>Magnoliopsida</taxon>
        <taxon>eudicotyledons</taxon>
        <taxon>Gunneridae</taxon>
        <taxon>Pentapetalae</taxon>
        <taxon>asterids</taxon>
        <taxon>lamiids</taxon>
        <taxon>Lamiales</taxon>
        <taxon>Bignoniaceae</taxon>
        <taxon>Crescentiina</taxon>
        <taxon>Tabebuia alliance</taxon>
        <taxon>Handroanthus</taxon>
    </lineage>
</organism>
<proteinExistence type="predicted"/>
<evidence type="ECO:0000259" key="1">
    <source>
        <dbReference type="PROSITE" id="PS51934"/>
    </source>
</evidence>
<dbReference type="InterPro" id="IPR007053">
    <property type="entry name" value="LRAT_dom"/>
</dbReference>
<dbReference type="Proteomes" id="UP000231279">
    <property type="component" value="Unassembled WGS sequence"/>
</dbReference>
<evidence type="ECO:0000313" key="3">
    <source>
        <dbReference type="Proteomes" id="UP000231279"/>
    </source>
</evidence>
<dbReference type="Gene3D" id="3.90.1720.10">
    <property type="entry name" value="endopeptidase domain like (from Nostoc punctiforme)"/>
    <property type="match status" value="1"/>
</dbReference>
<dbReference type="STRING" id="429701.A0A2G9G883"/>
<feature type="domain" description="LRAT" evidence="1">
    <location>
        <begin position="1"/>
        <end position="48"/>
    </location>
</feature>
<comment type="caution">
    <text evidence="2">The sequence shown here is derived from an EMBL/GenBank/DDBJ whole genome shotgun (WGS) entry which is preliminary data.</text>
</comment>
<dbReference type="PANTHER" id="PTHR46137:SF4">
    <property type="entry name" value="PROTEIN LEAD-SENSITIVE 1"/>
    <property type="match status" value="1"/>
</dbReference>
<sequence length="137" mass="14942">MALSDPDDVVIHRAKYLLDDGFGCYDVSKNNCEDFALYCKTELCVLDQSSMGRSGQAASAISGATVVLTCLELVTTTNIYRWAGKAFRVYCAKRYAADIGTRSDVVKVPVEELTKWRATVMLQVLEPSLPGVPAPSI</sequence>
<reference evidence="3" key="1">
    <citation type="journal article" date="2018" name="Gigascience">
        <title>Genome assembly of the Pink Ipe (Handroanthus impetiginosus, Bignoniaceae), a highly valued, ecologically keystone Neotropical timber forest tree.</title>
        <authorList>
            <person name="Silva-Junior O.B."/>
            <person name="Grattapaglia D."/>
            <person name="Novaes E."/>
            <person name="Collevatti R.G."/>
        </authorList>
    </citation>
    <scope>NUCLEOTIDE SEQUENCE [LARGE SCALE GENOMIC DNA]</scope>
    <source>
        <strain evidence="3">cv. UFG-1</strain>
    </source>
</reference>
<accession>A0A2G9G883</accession>
<dbReference type="AlphaFoldDB" id="A0A2G9G883"/>
<gene>
    <name evidence="2" type="ORF">CDL12_26314</name>
</gene>
<dbReference type="PANTHER" id="PTHR46137">
    <property type="entry name" value="OS05G0310600 PROTEIN"/>
    <property type="match status" value="1"/>
</dbReference>